<reference evidence="1" key="1">
    <citation type="submission" date="2021-01" db="EMBL/GenBank/DDBJ databases">
        <authorList>
            <consortium name="Aspergillus puulaauensis MK2 genome sequencing consortium"/>
            <person name="Kazuki M."/>
            <person name="Futagami T."/>
        </authorList>
    </citation>
    <scope>NUCLEOTIDE SEQUENCE</scope>
    <source>
        <strain evidence="1">MK2</strain>
    </source>
</reference>
<accession>A0A7R8ALN8</accession>
<dbReference type="PANTHER" id="PTHR47785:SF3">
    <property type="entry name" value="ZN(2)-C6 FUNGAL-TYPE DOMAIN-CONTAINING PROTEIN"/>
    <property type="match status" value="1"/>
</dbReference>
<proteinExistence type="predicted"/>
<dbReference type="Proteomes" id="UP000654913">
    <property type="component" value="Chromosome 3"/>
</dbReference>
<evidence type="ECO:0000313" key="1">
    <source>
        <dbReference type="EMBL" id="BCS23486.1"/>
    </source>
</evidence>
<dbReference type="AlphaFoldDB" id="A0A7R8ALN8"/>
<dbReference type="OrthoDB" id="4685598at2759"/>
<dbReference type="PANTHER" id="PTHR47785">
    <property type="entry name" value="ZN(II)2CYS6 TRANSCRIPTION FACTOR (EUROFUNG)-RELATED-RELATED"/>
    <property type="match status" value="1"/>
</dbReference>
<name>A0A7R8ALN8_9EURO</name>
<evidence type="ECO:0000313" key="2">
    <source>
        <dbReference type="Proteomes" id="UP000654913"/>
    </source>
</evidence>
<gene>
    <name evidence="1" type="ORF">APUU_31711S</name>
</gene>
<keyword evidence="2" id="KW-1185">Reference proteome</keyword>
<reference evidence="1" key="2">
    <citation type="submission" date="2021-02" db="EMBL/GenBank/DDBJ databases">
        <title>Aspergillus puulaauensis MK2 genome sequence.</title>
        <authorList>
            <person name="Futagami T."/>
            <person name="Mori K."/>
            <person name="Kadooka C."/>
            <person name="Tanaka T."/>
        </authorList>
    </citation>
    <scope>NUCLEOTIDE SEQUENCE</scope>
    <source>
        <strain evidence="1">MK2</strain>
    </source>
</reference>
<sequence>MRRLLHRCNSAVTYSADNRPSYAPGIALELERQVDEWYEYLPANIRFPKETSKLRVDWIDSLSNFLNVQYYCCKLSIYWPAVYQAVQDGAVNVHLRGHCQRFIDSYVQLLPRICVAIDVCQIYKWTLSITFFVTTLSALKVLDTPCLSSASLDALRQCLSSAAVAAVDWKGTESSASLGILQHTLNRRLQDAAYQYIADPSTSTS</sequence>
<dbReference type="EMBL" id="AP024445">
    <property type="protein sequence ID" value="BCS23486.1"/>
    <property type="molecule type" value="Genomic_DNA"/>
</dbReference>
<organism evidence="1 2">
    <name type="scientific">Aspergillus puulaauensis</name>
    <dbReference type="NCBI Taxonomy" id="1220207"/>
    <lineage>
        <taxon>Eukaryota</taxon>
        <taxon>Fungi</taxon>
        <taxon>Dikarya</taxon>
        <taxon>Ascomycota</taxon>
        <taxon>Pezizomycotina</taxon>
        <taxon>Eurotiomycetes</taxon>
        <taxon>Eurotiomycetidae</taxon>
        <taxon>Eurotiales</taxon>
        <taxon>Aspergillaceae</taxon>
        <taxon>Aspergillus</taxon>
    </lineage>
</organism>
<dbReference type="InterPro" id="IPR053181">
    <property type="entry name" value="EcdB-like_regulator"/>
</dbReference>
<dbReference type="RefSeq" id="XP_041555680.1">
    <property type="nucleotide sequence ID" value="XM_041702946.1"/>
</dbReference>
<dbReference type="GeneID" id="64973491"/>
<protein>
    <submittedName>
        <fullName evidence="1">Uncharacterized protein</fullName>
    </submittedName>
</protein>
<dbReference type="KEGG" id="apuu:APUU_31711S"/>
<dbReference type="CDD" id="cd12148">
    <property type="entry name" value="fungal_TF_MHR"/>
    <property type="match status" value="1"/>
</dbReference>